<reference evidence="5 6" key="1">
    <citation type="submission" date="2024-08" db="EMBL/GenBank/DDBJ databases">
        <title>The draft genome of Apodemus speciosus.</title>
        <authorList>
            <person name="Nabeshima K."/>
            <person name="Suzuki S."/>
            <person name="Onuma M."/>
        </authorList>
    </citation>
    <scope>NUCLEOTIDE SEQUENCE [LARGE SCALE GENOMIC DNA]</scope>
    <source>
        <strain evidence="5">IB14-021</strain>
    </source>
</reference>
<evidence type="ECO:0000313" key="5">
    <source>
        <dbReference type="EMBL" id="GAB1297863.1"/>
    </source>
</evidence>
<evidence type="ECO:0000256" key="3">
    <source>
        <dbReference type="SAM" id="Phobius"/>
    </source>
</evidence>
<dbReference type="PROSITE" id="PS50835">
    <property type="entry name" value="IG_LIKE"/>
    <property type="match status" value="1"/>
</dbReference>
<feature type="transmembrane region" description="Helical" evidence="3">
    <location>
        <begin position="215"/>
        <end position="239"/>
    </location>
</feature>
<keyword evidence="3" id="KW-0472">Membrane</keyword>
<dbReference type="EMBL" id="BAAFST010000012">
    <property type="protein sequence ID" value="GAB1297863.1"/>
    <property type="molecule type" value="Genomic_DNA"/>
</dbReference>
<dbReference type="InterPro" id="IPR003006">
    <property type="entry name" value="Ig/MHC_CS"/>
</dbReference>
<dbReference type="PANTHER" id="PTHR23411">
    <property type="entry name" value="TAPASIN"/>
    <property type="match status" value="1"/>
</dbReference>
<proteinExistence type="predicted"/>
<dbReference type="PROSITE" id="PS00290">
    <property type="entry name" value="IG_MHC"/>
    <property type="match status" value="1"/>
</dbReference>
<sequence length="242" mass="26941">MFLLSECKAPNKNASVDLELSLPHKCIIKNAHGRKEKTFKLPERWNSQSSQKTTPTLQANDHSTEATKATAVERGIVDEATAPSNLTVNILTTSTHPEMSSWLLCEVSGFYPEKIHLTWLSIHSKKNLTNFVTAQPTLQSGVKFQAWSVLRLPATLSPSVDTYTCVVEHEASKTKLNASKSLEITGIVNTNTIPYSCIKDEQSDSYMDLEEENGLWPTLCTFVALFLLTLLYSGFVTFIKVK</sequence>
<dbReference type="InterPro" id="IPR003597">
    <property type="entry name" value="Ig_C1-set"/>
</dbReference>
<comment type="caution">
    <text evidence="5">The sequence shown here is derived from an EMBL/GenBank/DDBJ whole genome shotgun (WGS) entry which is preliminary data.</text>
</comment>
<dbReference type="Pfam" id="PF07654">
    <property type="entry name" value="C1-set"/>
    <property type="match status" value="1"/>
</dbReference>
<dbReference type="Proteomes" id="UP001623349">
    <property type="component" value="Unassembled WGS sequence"/>
</dbReference>
<dbReference type="InterPro" id="IPR050380">
    <property type="entry name" value="Immune_Resp_Modulators"/>
</dbReference>
<dbReference type="Gene3D" id="2.60.40.10">
    <property type="entry name" value="Immunoglobulins"/>
    <property type="match status" value="1"/>
</dbReference>
<feature type="compositionally biased region" description="Polar residues" evidence="2">
    <location>
        <begin position="45"/>
        <end position="61"/>
    </location>
</feature>
<evidence type="ECO:0000256" key="1">
    <source>
        <dbReference type="ARBA" id="ARBA00023319"/>
    </source>
</evidence>
<accession>A0ABQ0FF38</accession>
<organism evidence="5 6">
    <name type="scientific">Apodemus speciosus</name>
    <name type="common">Large Japanese field mouse</name>
    <dbReference type="NCBI Taxonomy" id="105296"/>
    <lineage>
        <taxon>Eukaryota</taxon>
        <taxon>Metazoa</taxon>
        <taxon>Chordata</taxon>
        <taxon>Craniata</taxon>
        <taxon>Vertebrata</taxon>
        <taxon>Euteleostomi</taxon>
        <taxon>Mammalia</taxon>
        <taxon>Eutheria</taxon>
        <taxon>Euarchontoglires</taxon>
        <taxon>Glires</taxon>
        <taxon>Rodentia</taxon>
        <taxon>Myomorpha</taxon>
        <taxon>Muroidea</taxon>
        <taxon>Muridae</taxon>
        <taxon>Murinae</taxon>
        <taxon>Apodemus</taxon>
    </lineage>
</organism>
<evidence type="ECO:0000256" key="2">
    <source>
        <dbReference type="SAM" id="MobiDB-lite"/>
    </source>
</evidence>
<keyword evidence="1" id="KW-0393">Immunoglobulin domain</keyword>
<evidence type="ECO:0000313" key="6">
    <source>
        <dbReference type="Proteomes" id="UP001623349"/>
    </source>
</evidence>
<feature type="region of interest" description="Disordered" evidence="2">
    <location>
        <begin position="43"/>
        <end position="63"/>
    </location>
</feature>
<dbReference type="InterPro" id="IPR007110">
    <property type="entry name" value="Ig-like_dom"/>
</dbReference>
<dbReference type="InterPro" id="IPR036179">
    <property type="entry name" value="Ig-like_dom_sf"/>
</dbReference>
<protein>
    <submittedName>
        <fullName evidence="5">Ig delta chain C region membrane-bound form</fullName>
    </submittedName>
</protein>
<evidence type="ECO:0000259" key="4">
    <source>
        <dbReference type="PROSITE" id="PS50835"/>
    </source>
</evidence>
<dbReference type="InterPro" id="IPR013783">
    <property type="entry name" value="Ig-like_fold"/>
</dbReference>
<feature type="domain" description="Ig-like" evidence="4">
    <location>
        <begin position="83"/>
        <end position="183"/>
    </location>
</feature>
<name>A0ABQ0FF38_APOSI</name>
<keyword evidence="3" id="KW-0812">Transmembrane</keyword>
<gene>
    <name evidence="5" type="ORF">APTSU1_001309900</name>
</gene>
<dbReference type="SUPFAM" id="SSF48726">
    <property type="entry name" value="Immunoglobulin"/>
    <property type="match status" value="1"/>
</dbReference>
<dbReference type="SMART" id="SM00407">
    <property type="entry name" value="IGc1"/>
    <property type="match status" value="1"/>
</dbReference>
<keyword evidence="3" id="KW-1133">Transmembrane helix</keyword>
<keyword evidence="6" id="KW-1185">Reference proteome</keyword>